<reference evidence="2 3" key="1">
    <citation type="submission" date="2019-10" db="EMBL/GenBank/DDBJ databases">
        <title>Whole genome shotgun sequence of Acrocarpospora corrugata NBRC 13972.</title>
        <authorList>
            <person name="Ichikawa N."/>
            <person name="Kimura A."/>
            <person name="Kitahashi Y."/>
            <person name="Komaki H."/>
            <person name="Oguchi A."/>
        </authorList>
    </citation>
    <scope>NUCLEOTIDE SEQUENCE [LARGE SCALE GENOMIC DNA]</scope>
    <source>
        <strain evidence="2 3">NBRC 13972</strain>
    </source>
</reference>
<evidence type="ECO:0000313" key="2">
    <source>
        <dbReference type="EMBL" id="GES00302.1"/>
    </source>
</evidence>
<dbReference type="EMBL" id="BLAD01000044">
    <property type="protein sequence ID" value="GES00302.1"/>
    <property type="molecule type" value="Genomic_DNA"/>
</dbReference>
<feature type="transmembrane region" description="Helical" evidence="1">
    <location>
        <begin position="15"/>
        <end position="34"/>
    </location>
</feature>
<protein>
    <recommendedName>
        <fullName evidence="4">Ribosomal protein L7/L12 C-terminal domain-containing protein</fullName>
    </recommendedName>
</protein>
<dbReference type="AlphaFoldDB" id="A0A5M3VX81"/>
<keyword evidence="1" id="KW-0812">Transmembrane</keyword>
<name>A0A5M3VX81_9ACTN</name>
<keyword evidence="3" id="KW-1185">Reference proteome</keyword>
<evidence type="ECO:0008006" key="4">
    <source>
        <dbReference type="Google" id="ProtNLM"/>
    </source>
</evidence>
<organism evidence="2 3">
    <name type="scientific">Acrocarpospora corrugata</name>
    <dbReference type="NCBI Taxonomy" id="35763"/>
    <lineage>
        <taxon>Bacteria</taxon>
        <taxon>Bacillati</taxon>
        <taxon>Actinomycetota</taxon>
        <taxon>Actinomycetes</taxon>
        <taxon>Streptosporangiales</taxon>
        <taxon>Streptosporangiaceae</taxon>
        <taxon>Acrocarpospora</taxon>
    </lineage>
</organism>
<evidence type="ECO:0000313" key="3">
    <source>
        <dbReference type="Proteomes" id="UP000334990"/>
    </source>
</evidence>
<evidence type="ECO:0000256" key="1">
    <source>
        <dbReference type="SAM" id="Phobius"/>
    </source>
</evidence>
<gene>
    <name evidence="2" type="ORF">Acor_23650</name>
</gene>
<sequence length="153" mass="16631">MAHHDTQAYDQPMPTLVIIVIAIIIIAGVIGLALRAGARPSATLAWRTPGFLPPIPEHLQERILELTAEGRGLDAIRLLRQETGLGLREARTITAAIKAGRYTPTTPERPGDGDLAFRVQELKAAGHTDHAIELVRTETGMTRDQAETFVSLI</sequence>
<dbReference type="Proteomes" id="UP000334990">
    <property type="component" value="Unassembled WGS sequence"/>
</dbReference>
<comment type="caution">
    <text evidence="2">The sequence shown here is derived from an EMBL/GenBank/DDBJ whole genome shotgun (WGS) entry which is preliminary data.</text>
</comment>
<keyword evidence="1" id="KW-1133">Transmembrane helix</keyword>
<proteinExistence type="predicted"/>
<accession>A0A5M3VX81</accession>
<keyword evidence="1" id="KW-0472">Membrane</keyword>